<dbReference type="Proteomes" id="UP000190951">
    <property type="component" value="Chromosome"/>
</dbReference>
<dbReference type="SUPFAM" id="SSF51126">
    <property type="entry name" value="Pectin lyase-like"/>
    <property type="match status" value="2"/>
</dbReference>
<feature type="domain" description="Right handed beta helix" evidence="1">
    <location>
        <begin position="276"/>
        <end position="427"/>
    </location>
</feature>
<dbReference type="RefSeq" id="WP_077833617.1">
    <property type="nucleotide sequence ID" value="NZ_CP096983.1"/>
</dbReference>
<organism evidence="2 3">
    <name type="scientific">Clostridium felsineum</name>
    <dbReference type="NCBI Taxonomy" id="36839"/>
    <lineage>
        <taxon>Bacteria</taxon>
        <taxon>Bacillati</taxon>
        <taxon>Bacillota</taxon>
        <taxon>Clostridia</taxon>
        <taxon>Eubacteriales</taxon>
        <taxon>Clostridiaceae</taxon>
        <taxon>Clostridium</taxon>
    </lineage>
</organism>
<dbReference type="AlphaFoldDB" id="A0A1S8L5W2"/>
<dbReference type="InterPro" id="IPR012334">
    <property type="entry name" value="Pectin_lyas_fold"/>
</dbReference>
<evidence type="ECO:0000313" key="2">
    <source>
        <dbReference type="EMBL" id="URZ13694.1"/>
    </source>
</evidence>
<name>A0A1S8L5W2_9CLOT</name>
<keyword evidence="3" id="KW-1185">Reference proteome</keyword>
<dbReference type="InterPro" id="IPR011050">
    <property type="entry name" value="Pectin_lyase_fold/virulence"/>
</dbReference>
<dbReference type="EMBL" id="CP096983">
    <property type="protein sequence ID" value="URZ13694.1"/>
    <property type="molecule type" value="Genomic_DNA"/>
</dbReference>
<dbReference type="Pfam" id="PF13229">
    <property type="entry name" value="Beta_helix"/>
    <property type="match status" value="1"/>
</dbReference>
<protein>
    <recommendedName>
        <fullName evidence="1">Right handed beta helix domain-containing protein</fullName>
    </recommendedName>
</protein>
<evidence type="ECO:0000259" key="1">
    <source>
        <dbReference type="Pfam" id="PF13229"/>
    </source>
</evidence>
<accession>A0A1S8L5W2</accession>
<dbReference type="KEGG" id="crw:CROST_044600"/>
<evidence type="ECO:0000313" key="3">
    <source>
        <dbReference type="Proteomes" id="UP000190951"/>
    </source>
</evidence>
<dbReference type="InterPro" id="IPR039448">
    <property type="entry name" value="Beta_helix"/>
</dbReference>
<gene>
    <name evidence="2" type="ORF">CROST_044600</name>
</gene>
<dbReference type="InterPro" id="IPR006626">
    <property type="entry name" value="PbH1"/>
</dbReference>
<dbReference type="SMART" id="SM00710">
    <property type="entry name" value="PbH1"/>
    <property type="match status" value="8"/>
</dbReference>
<sequence>MKKLKMYVFNVGLILFTALIITGIGNQGLKAAQQVDSTWTIINPSICAGRPLNEVINENMWPERKFYITDGVYNLTGNIQANDDNVIIQGQSKQNTKLVQNNPSSNSIDVTANGVQISNLSINNKLGGAAVSVQNSNNVTVDSCIIYGAQNDNAVVFIKGSKNEIQNVESGNLNMCNVLSNNDIFSSYPWDGVLFSKQNHGSVQNNIINGSRIAFYLCRNSDVTNNRIENSPTNGIRYAVPAYDNKIVSNTIENSKGSAILATRYNPSITPESYRANDVKIKNNTIIGSRYFGIEVNNLKNSDISGNNIQDADFYGIYMLSSDALSVVKNQIQDSNYLSIDGQVQHWDGRYNAGIMLDSTVTGSSMDGNTIVNSATNCPYGIRIQPNVSNNSNIIINNIVNGDFGDGISARVDAPFNNIIGDGNVVTLKSSKAQSAVKK</sequence>
<dbReference type="Gene3D" id="2.160.20.10">
    <property type="entry name" value="Single-stranded right-handed beta-helix, Pectin lyase-like"/>
    <property type="match status" value="1"/>
</dbReference>
<proteinExistence type="predicted"/>
<reference evidence="2 3" key="1">
    <citation type="submission" date="2022-04" db="EMBL/GenBank/DDBJ databases">
        <title>Genome sequence of C. roseum typestrain.</title>
        <authorList>
            <person name="Poehlein A."/>
            <person name="Schoch T."/>
            <person name="Duerre P."/>
            <person name="Daniel R."/>
        </authorList>
    </citation>
    <scope>NUCLEOTIDE SEQUENCE [LARGE SCALE GENOMIC DNA]</scope>
    <source>
        <strain evidence="2 3">DSM 7320</strain>
    </source>
</reference>
<dbReference type="STRING" id="84029.CROST_21530"/>